<comment type="caution">
    <text evidence="11">The sequence shown here is derived from an EMBL/GenBank/DDBJ whole genome shotgun (WGS) entry which is preliminary data.</text>
</comment>
<dbReference type="GO" id="GO:0000155">
    <property type="term" value="F:phosphorelay sensor kinase activity"/>
    <property type="evidence" value="ECO:0007669"/>
    <property type="project" value="InterPro"/>
</dbReference>
<dbReference type="Gene3D" id="6.10.340.10">
    <property type="match status" value="1"/>
</dbReference>
<feature type="transmembrane region" description="Helical" evidence="8">
    <location>
        <begin position="143"/>
        <end position="163"/>
    </location>
</feature>
<dbReference type="CDD" id="cd00082">
    <property type="entry name" value="HisKA"/>
    <property type="match status" value="1"/>
</dbReference>
<evidence type="ECO:0000256" key="1">
    <source>
        <dbReference type="ARBA" id="ARBA00000085"/>
    </source>
</evidence>
<feature type="transmembrane region" description="Helical" evidence="8">
    <location>
        <begin position="9"/>
        <end position="33"/>
    </location>
</feature>
<dbReference type="PANTHER" id="PTHR43047">
    <property type="entry name" value="TWO-COMPONENT HISTIDINE PROTEIN KINASE"/>
    <property type="match status" value="1"/>
</dbReference>
<feature type="coiled-coil region" evidence="7">
    <location>
        <begin position="209"/>
        <end position="250"/>
    </location>
</feature>
<keyword evidence="5" id="KW-0808">Transferase</keyword>
<evidence type="ECO:0000256" key="4">
    <source>
        <dbReference type="ARBA" id="ARBA00022553"/>
    </source>
</evidence>
<dbReference type="AlphaFoldDB" id="A0A3D9HRZ5"/>
<dbReference type="OrthoDB" id="8477115at2"/>
<protein>
    <recommendedName>
        <fullName evidence="3">histidine kinase</fullName>
        <ecNumber evidence="3">2.7.13.3</ecNumber>
    </recommendedName>
</protein>
<dbReference type="Proteomes" id="UP000256845">
    <property type="component" value="Unassembled WGS sequence"/>
</dbReference>
<evidence type="ECO:0000313" key="11">
    <source>
        <dbReference type="EMBL" id="RED52101.1"/>
    </source>
</evidence>
<dbReference type="SUPFAM" id="SSF55874">
    <property type="entry name" value="ATPase domain of HSP90 chaperone/DNA topoisomerase II/histidine kinase"/>
    <property type="match status" value="1"/>
</dbReference>
<feature type="domain" description="Histidine kinase" evidence="9">
    <location>
        <begin position="257"/>
        <end position="390"/>
    </location>
</feature>
<evidence type="ECO:0000256" key="8">
    <source>
        <dbReference type="SAM" id="Phobius"/>
    </source>
</evidence>
<dbReference type="InterPro" id="IPR036097">
    <property type="entry name" value="HisK_dim/P_sf"/>
</dbReference>
<evidence type="ECO:0000256" key="6">
    <source>
        <dbReference type="ARBA" id="ARBA00022777"/>
    </source>
</evidence>
<reference evidence="11 12" key="1">
    <citation type="submission" date="2018-07" db="EMBL/GenBank/DDBJ databases">
        <title>Genomic Encyclopedia of Type Strains, Phase III (KMG-III): the genomes of soil and plant-associated and newly described type strains.</title>
        <authorList>
            <person name="Whitman W."/>
        </authorList>
    </citation>
    <scope>NUCLEOTIDE SEQUENCE [LARGE SCALE GENOMIC DNA]</scope>
    <source>
        <strain evidence="11 12">CECT 8488</strain>
    </source>
</reference>
<keyword evidence="8" id="KW-1133">Transmembrane helix</keyword>
<keyword evidence="4" id="KW-0597">Phosphoprotein</keyword>
<name>A0A3D9HRZ5_9PROT</name>
<comment type="subcellular location">
    <subcellularLocation>
        <location evidence="2">Membrane</location>
    </subcellularLocation>
</comment>
<dbReference type="EC" id="2.7.13.3" evidence="3"/>
<dbReference type="Pfam" id="PF00512">
    <property type="entry name" value="HisKA"/>
    <property type="match status" value="1"/>
</dbReference>
<dbReference type="Gene3D" id="3.30.565.10">
    <property type="entry name" value="Histidine kinase-like ATPase, C-terminal domain"/>
    <property type="match status" value="1"/>
</dbReference>
<evidence type="ECO:0000259" key="10">
    <source>
        <dbReference type="PROSITE" id="PS50885"/>
    </source>
</evidence>
<dbReference type="EMBL" id="QRDW01000002">
    <property type="protein sequence ID" value="RED52101.1"/>
    <property type="molecule type" value="Genomic_DNA"/>
</dbReference>
<dbReference type="PANTHER" id="PTHR43047:SF78">
    <property type="entry name" value="SENSORY_REGULATORY PROTEIN RPFC"/>
    <property type="match status" value="1"/>
</dbReference>
<evidence type="ECO:0000259" key="9">
    <source>
        <dbReference type="PROSITE" id="PS50109"/>
    </source>
</evidence>
<dbReference type="InterPro" id="IPR003661">
    <property type="entry name" value="HisK_dim/P_dom"/>
</dbReference>
<evidence type="ECO:0000256" key="5">
    <source>
        <dbReference type="ARBA" id="ARBA00022679"/>
    </source>
</evidence>
<keyword evidence="12" id="KW-1185">Reference proteome</keyword>
<keyword evidence="6" id="KW-0418">Kinase</keyword>
<dbReference type="PROSITE" id="PS50109">
    <property type="entry name" value="HIS_KIN"/>
    <property type="match status" value="1"/>
</dbReference>
<dbReference type="InterPro" id="IPR003660">
    <property type="entry name" value="HAMP_dom"/>
</dbReference>
<evidence type="ECO:0000256" key="2">
    <source>
        <dbReference type="ARBA" id="ARBA00004370"/>
    </source>
</evidence>
<dbReference type="PROSITE" id="PS50885">
    <property type="entry name" value="HAMP"/>
    <property type="match status" value="1"/>
</dbReference>
<feature type="domain" description="HAMP" evidence="10">
    <location>
        <begin position="165"/>
        <end position="217"/>
    </location>
</feature>
<keyword evidence="8" id="KW-0812">Transmembrane</keyword>
<dbReference type="SUPFAM" id="SSF47384">
    <property type="entry name" value="Homodimeric domain of signal transducing histidine kinase"/>
    <property type="match status" value="1"/>
</dbReference>
<sequence length="412" mass="46372">MIRGLRSKILVPICIVTVLIALLWETVVSPLYVTKRVEGQLEQEKSFLRILALALEPDVIAMDLAKIQETLAQIEKERENWSRVVVQNPQGIILYPMMSEVGSSPEQEPLEVLIGSAAAPLARMSLALDREALTRIETKTVRILGGTILAVLVVLVLFLYFYLSKLMLLRLSRLATLAEEVSVGREVEILVDERKDEISSLTATLGDMADKVIDREKQLRNHRDNLENMVREKTADLEAAKKRAEDAALAKSRFLANMSHEIRTPMNSVLGFLDVSLRSEGLPETVVKHLKTANQSARNLLTVINDILDYSKLESGQWKLIRECFHLPTLLEEVMQGFEYAAQQKGLTLQYEMAANLPSCFVGDADRIRQVLNNLIGNAIKFTETGGISVYTCRPYWKRSCRDLNMPHSKKA</sequence>
<accession>A0A3D9HRZ5</accession>
<keyword evidence="7" id="KW-0175">Coiled coil</keyword>
<gene>
    <name evidence="11" type="ORF">DFP90_102119</name>
</gene>
<dbReference type="InterPro" id="IPR036890">
    <property type="entry name" value="HATPase_C_sf"/>
</dbReference>
<keyword evidence="8" id="KW-0472">Membrane</keyword>
<proteinExistence type="predicted"/>
<comment type="catalytic activity">
    <reaction evidence="1">
        <text>ATP + protein L-histidine = ADP + protein N-phospho-L-histidine.</text>
        <dbReference type="EC" id="2.7.13.3"/>
    </reaction>
</comment>
<evidence type="ECO:0000313" key="12">
    <source>
        <dbReference type="Proteomes" id="UP000256845"/>
    </source>
</evidence>
<dbReference type="Gene3D" id="1.10.287.130">
    <property type="match status" value="1"/>
</dbReference>
<organism evidence="11 12">
    <name type="scientific">Aestuariispira insulae</name>
    <dbReference type="NCBI Taxonomy" id="1461337"/>
    <lineage>
        <taxon>Bacteria</taxon>
        <taxon>Pseudomonadati</taxon>
        <taxon>Pseudomonadota</taxon>
        <taxon>Alphaproteobacteria</taxon>
        <taxon>Rhodospirillales</taxon>
        <taxon>Kiloniellaceae</taxon>
        <taxon>Aestuariispira</taxon>
    </lineage>
</organism>
<dbReference type="GO" id="GO:0016020">
    <property type="term" value="C:membrane"/>
    <property type="evidence" value="ECO:0007669"/>
    <property type="project" value="UniProtKB-SubCell"/>
</dbReference>
<dbReference type="InterPro" id="IPR005467">
    <property type="entry name" value="His_kinase_dom"/>
</dbReference>
<evidence type="ECO:0000256" key="3">
    <source>
        <dbReference type="ARBA" id="ARBA00012438"/>
    </source>
</evidence>
<dbReference type="SMART" id="SM00388">
    <property type="entry name" value="HisKA"/>
    <property type="match status" value="1"/>
</dbReference>
<evidence type="ECO:0000256" key="7">
    <source>
        <dbReference type="SAM" id="Coils"/>
    </source>
</evidence>